<dbReference type="EMBL" id="VZTE01001811">
    <property type="protein sequence ID" value="NXB31174.1"/>
    <property type="molecule type" value="Genomic_DNA"/>
</dbReference>
<evidence type="ECO:0000313" key="16">
    <source>
        <dbReference type="Proteomes" id="UP000540150"/>
    </source>
</evidence>
<dbReference type="Gene3D" id="1.25.40.90">
    <property type="match status" value="1"/>
</dbReference>
<keyword evidence="16" id="KW-1185">Reference proteome</keyword>
<evidence type="ECO:0000259" key="12">
    <source>
        <dbReference type="PROSITE" id="PS50179"/>
    </source>
</evidence>
<name>A0A7K8CVN4_9CORV</name>
<comment type="similarity">
    <text evidence="3">Belongs to the GGA protein family.</text>
</comment>
<feature type="compositionally biased region" description="Polar residues" evidence="11">
    <location>
        <begin position="376"/>
        <end position="398"/>
    </location>
</feature>
<evidence type="ECO:0000256" key="9">
    <source>
        <dbReference type="ARBA" id="ARBA00023034"/>
    </source>
</evidence>
<feature type="domain" description="VHS" evidence="12">
    <location>
        <begin position="16"/>
        <end position="146"/>
    </location>
</feature>
<dbReference type="GO" id="GO:0031901">
    <property type="term" value="C:early endosome membrane"/>
    <property type="evidence" value="ECO:0007669"/>
    <property type="project" value="UniProtKB-SubCell"/>
</dbReference>
<proteinExistence type="inferred from homology"/>
<dbReference type="FunFam" id="2.60.40.1230:FF:000001">
    <property type="entry name" value="ADP-ribosylation factor-binding protein GGA1 isoform 1"/>
    <property type="match status" value="1"/>
</dbReference>
<dbReference type="OrthoDB" id="447025at2759"/>
<dbReference type="Gene3D" id="1.20.5.170">
    <property type="match status" value="1"/>
</dbReference>
<keyword evidence="8" id="KW-0653">Protein transport</keyword>
<evidence type="ECO:0000313" key="15">
    <source>
        <dbReference type="EMBL" id="NXB31174.1"/>
    </source>
</evidence>
<feature type="domain" description="GAT" evidence="14">
    <location>
        <begin position="170"/>
        <end position="297"/>
    </location>
</feature>
<dbReference type="InterPro" id="IPR008153">
    <property type="entry name" value="GAE_dom"/>
</dbReference>
<evidence type="ECO:0000256" key="1">
    <source>
        <dbReference type="ARBA" id="ARBA00004150"/>
    </source>
</evidence>
<comment type="caution">
    <text evidence="15">The sequence shown here is derived from an EMBL/GenBank/DDBJ whole genome shotgun (WGS) entry which is preliminary data.</text>
</comment>
<evidence type="ECO:0000256" key="5">
    <source>
        <dbReference type="ARBA" id="ARBA00022553"/>
    </source>
</evidence>
<dbReference type="Pfam" id="PF03127">
    <property type="entry name" value="GAT"/>
    <property type="match status" value="1"/>
</dbReference>
<dbReference type="Pfam" id="PF18308">
    <property type="entry name" value="GGA_N-GAT"/>
    <property type="match status" value="1"/>
</dbReference>
<dbReference type="SMART" id="SM00809">
    <property type="entry name" value="Alpha_adaptinC2"/>
    <property type="match status" value="1"/>
</dbReference>
<evidence type="ECO:0000256" key="4">
    <source>
        <dbReference type="ARBA" id="ARBA00022448"/>
    </source>
</evidence>
<sequence>ASDMEPETLEARINKATNPLNKDLDWDGINAFCEQLNKELEGPPLATRLLAHKIQSPQEWEAIQALTVLEACMKSCGKRFHDEVGKFRFLNELIKVVSPKYLGSRTSEKVKSKILELMYSWTLGLPHEVKISEAYQMLKKQGIVKCDPKLPDDAPFPPPPPRPKNIIFDDEEKSKTLARLLKSSHPEDLRAANKLIKEMVQEDQKRMEKISKRVNAIEEVNNNVKLLTEMVTNYSKGETTESNEDLMKELYQRCERMRPMLFRLASDTEDNDEALAEILQANDNLTQVINLYKQLVRGEEINGETVAGPLRGSTSALLDLSGLELPATCPSYPALPTLSGGSAVPVPDQPGSVSLLDDELMSLGLNDPAPHPVQAGDSSGWNSFQSSDSNELSITPITATPPVKADAGASSPKPSPSSSGLDDLDLLGKTLLQQSLPPESQQVRWEKQQPPPRLTLRDLQNRSSSGTTAHNPTALPMLQRSTAVLPRPPAHALPQEISLANITVPLESIKPSSILPVTVYDQHGFRVLFHFAKDALPERPDVLVVVISMLSTAPQPIRNIVFQSAVPKIMKVKLQPPSGTELPAFNPIVHPSAITQVLLLANPQKEKVRLRYKLTFTMGEQTYNEIGDVDQFPPPESWGNL</sequence>
<evidence type="ECO:0000256" key="6">
    <source>
        <dbReference type="ARBA" id="ARBA00022753"/>
    </source>
</evidence>
<evidence type="ECO:0000256" key="3">
    <source>
        <dbReference type="ARBA" id="ARBA00008099"/>
    </source>
</evidence>
<dbReference type="InterPro" id="IPR027422">
    <property type="entry name" value="GGA1-3"/>
</dbReference>
<dbReference type="GO" id="GO:0035091">
    <property type="term" value="F:phosphatidylinositol binding"/>
    <property type="evidence" value="ECO:0007669"/>
    <property type="project" value="InterPro"/>
</dbReference>
<dbReference type="InterPro" id="IPR008942">
    <property type="entry name" value="ENTH_VHS"/>
</dbReference>
<dbReference type="FunFam" id="1.20.58.160:FF:000002">
    <property type="entry name" value="Golgi-associated, gamma adaptin ear containing, ARF binding protein 2"/>
    <property type="match status" value="1"/>
</dbReference>
<evidence type="ECO:0000256" key="7">
    <source>
        <dbReference type="ARBA" id="ARBA00022843"/>
    </source>
</evidence>
<keyword evidence="4" id="KW-0813">Transport</keyword>
<feature type="compositionally biased region" description="Polar residues" evidence="11">
    <location>
        <begin position="461"/>
        <end position="471"/>
    </location>
</feature>
<evidence type="ECO:0000259" key="14">
    <source>
        <dbReference type="PROSITE" id="PS50909"/>
    </source>
</evidence>
<feature type="domain" description="GAE" evidence="13">
    <location>
        <begin position="512"/>
        <end position="633"/>
    </location>
</feature>
<dbReference type="AlphaFoldDB" id="A0A7K8CVN4"/>
<keyword evidence="10" id="KW-0472">Membrane</keyword>
<feature type="non-terminal residue" evidence="15">
    <location>
        <position position="641"/>
    </location>
</feature>
<protein>
    <submittedName>
        <fullName evidence="15">GGA1 protein</fullName>
    </submittedName>
</protein>
<dbReference type="InterPro" id="IPR008152">
    <property type="entry name" value="Clathrin_a/b/g-adaptin_app_Ig"/>
</dbReference>
<dbReference type="Pfam" id="PF02883">
    <property type="entry name" value="Alpha_adaptinC2"/>
    <property type="match status" value="1"/>
</dbReference>
<dbReference type="PROSITE" id="PS50180">
    <property type="entry name" value="GAE"/>
    <property type="match status" value="1"/>
</dbReference>
<dbReference type="SUPFAM" id="SSF89009">
    <property type="entry name" value="GAT-like domain"/>
    <property type="match status" value="1"/>
</dbReference>
<dbReference type="SUPFAM" id="SSF48464">
    <property type="entry name" value="ENTH/VHS domain"/>
    <property type="match status" value="1"/>
</dbReference>
<dbReference type="GO" id="GO:0006893">
    <property type="term" value="P:Golgi to plasma membrane transport"/>
    <property type="evidence" value="ECO:0007669"/>
    <property type="project" value="UniProtKB-ARBA"/>
</dbReference>
<feature type="non-terminal residue" evidence="15">
    <location>
        <position position="1"/>
    </location>
</feature>
<feature type="compositionally biased region" description="Low complexity" evidence="11">
    <location>
        <begin position="404"/>
        <end position="442"/>
    </location>
</feature>
<dbReference type="CDD" id="cd17009">
    <property type="entry name" value="VHS_GGA1"/>
    <property type="match status" value="1"/>
</dbReference>
<keyword evidence="9" id="KW-0333">Golgi apparatus</keyword>
<dbReference type="GO" id="GO:0043130">
    <property type="term" value="F:ubiquitin binding"/>
    <property type="evidence" value="ECO:0007669"/>
    <property type="project" value="InterPro"/>
</dbReference>
<dbReference type="Pfam" id="PF00790">
    <property type="entry name" value="VHS"/>
    <property type="match status" value="1"/>
</dbReference>
<gene>
    <name evidence="15" type="primary">Gga1</name>
    <name evidence="15" type="ORF">EULNIG_R13802</name>
</gene>
<dbReference type="InterPro" id="IPR013041">
    <property type="entry name" value="Clathrin_app_Ig-like_sf"/>
</dbReference>
<dbReference type="Gene3D" id="1.20.58.160">
    <property type="match status" value="1"/>
</dbReference>
<keyword evidence="5" id="KW-0597">Phosphoprotein</keyword>
<reference evidence="15 16" key="1">
    <citation type="submission" date="2019-09" db="EMBL/GenBank/DDBJ databases">
        <title>Bird 10,000 Genomes (B10K) Project - Family phase.</title>
        <authorList>
            <person name="Zhang G."/>
        </authorList>
    </citation>
    <scope>NUCLEOTIDE SEQUENCE [LARGE SCALE GENOMIC DNA]</scope>
    <source>
        <strain evidence="15">B10K-DU-029-39</strain>
        <tissue evidence="15">Heart or muscle</tissue>
    </source>
</reference>
<organism evidence="15 16">
    <name type="scientific">Eulacestoma nigropectus</name>
    <name type="common">wattled ploughbill</name>
    <dbReference type="NCBI Taxonomy" id="461239"/>
    <lineage>
        <taxon>Eukaryota</taxon>
        <taxon>Metazoa</taxon>
        <taxon>Chordata</taxon>
        <taxon>Craniata</taxon>
        <taxon>Vertebrata</taxon>
        <taxon>Euteleostomi</taxon>
        <taxon>Archelosauria</taxon>
        <taxon>Archosauria</taxon>
        <taxon>Dinosauria</taxon>
        <taxon>Saurischia</taxon>
        <taxon>Theropoda</taxon>
        <taxon>Coelurosauria</taxon>
        <taxon>Aves</taxon>
        <taxon>Neognathae</taxon>
        <taxon>Neoaves</taxon>
        <taxon>Telluraves</taxon>
        <taxon>Australaves</taxon>
        <taxon>Passeriformes</taxon>
        <taxon>Corvoidea</taxon>
        <taxon>Pachycephalidae</taxon>
        <taxon>Eulacestoma</taxon>
    </lineage>
</organism>
<dbReference type="SUPFAM" id="SSF49348">
    <property type="entry name" value="Clathrin adaptor appendage domain"/>
    <property type="match status" value="1"/>
</dbReference>
<dbReference type="PANTHER" id="PTHR45905:SF4">
    <property type="entry name" value="ADP-RIBOSYLATION FACTOR-BINDING PROTEIN GGA1"/>
    <property type="match status" value="1"/>
</dbReference>
<dbReference type="CDD" id="cd14239">
    <property type="entry name" value="GAT_GGA1_GGA2"/>
    <property type="match status" value="1"/>
</dbReference>
<dbReference type="InterPro" id="IPR004152">
    <property type="entry name" value="GAT_dom"/>
</dbReference>
<evidence type="ECO:0000256" key="11">
    <source>
        <dbReference type="SAM" id="MobiDB-lite"/>
    </source>
</evidence>
<evidence type="ECO:0000259" key="13">
    <source>
        <dbReference type="PROSITE" id="PS50180"/>
    </source>
</evidence>
<dbReference type="GO" id="GO:0006886">
    <property type="term" value="P:intracellular protein transport"/>
    <property type="evidence" value="ECO:0007669"/>
    <property type="project" value="InterPro"/>
</dbReference>
<dbReference type="GO" id="GO:0031267">
    <property type="term" value="F:small GTPase binding"/>
    <property type="evidence" value="ECO:0007669"/>
    <property type="project" value="InterPro"/>
</dbReference>
<dbReference type="InterPro" id="IPR038425">
    <property type="entry name" value="GAT_sf"/>
</dbReference>
<dbReference type="InterPro" id="IPR002014">
    <property type="entry name" value="VHS_dom"/>
</dbReference>
<dbReference type="FunFam" id="1.20.5.170:FF:000023">
    <property type="entry name" value="ADP-ribosylation factor-binding protein GGA3 isoform X1"/>
    <property type="match status" value="1"/>
</dbReference>
<dbReference type="GO" id="GO:0072657">
    <property type="term" value="P:protein localization to membrane"/>
    <property type="evidence" value="ECO:0007669"/>
    <property type="project" value="UniProtKB-ARBA"/>
</dbReference>
<dbReference type="Gene3D" id="2.60.40.1230">
    <property type="match status" value="1"/>
</dbReference>
<comment type="subcellular location">
    <subcellularLocation>
        <location evidence="2">Early endosome membrane</location>
        <topology evidence="2">Peripheral membrane protein</topology>
    </subcellularLocation>
    <subcellularLocation>
        <location evidence="1">Golgi apparatus</location>
        <location evidence="1">trans-Golgi network membrane</location>
        <topology evidence="1">Peripheral membrane protein</topology>
    </subcellularLocation>
</comment>
<evidence type="ECO:0000256" key="10">
    <source>
        <dbReference type="ARBA" id="ARBA00023136"/>
    </source>
</evidence>
<keyword evidence="7" id="KW-0832">Ubl conjugation</keyword>
<keyword evidence="6" id="KW-0967">Endosome</keyword>
<feature type="region of interest" description="Disordered" evidence="11">
    <location>
        <begin position="362"/>
        <end position="474"/>
    </location>
</feature>
<dbReference type="Proteomes" id="UP000540150">
    <property type="component" value="Unassembled WGS sequence"/>
</dbReference>
<dbReference type="InterPro" id="IPR041198">
    <property type="entry name" value="GGA_N-GAT"/>
</dbReference>
<evidence type="ECO:0000256" key="2">
    <source>
        <dbReference type="ARBA" id="ARBA00004220"/>
    </source>
</evidence>
<dbReference type="SMART" id="SM00288">
    <property type="entry name" value="VHS"/>
    <property type="match status" value="1"/>
</dbReference>
<accession>A0A7K8CVN4</accession>
<dbReference type="GO" id="GO:0034394">
    <property type="term" value="P:protein localization to cell surface"/>
    <property type="evidence" value="ECO:0007669"/>
    <property type="project" value="TreeGrafter"/>
</dbReference>
<dbReference type="PROSITE" id="PS50179">
    <property type="entry name" value="VHS"/>
    <property type="match status" value="1"/>
</dbReference>
<dbReference type="PROSITE" id="PS50909">
    <property type="entry name" value="GAT"/>
    <property type="match status" value="1"/>
</dbReference>
<evidence type="ECO:0000256" key="8">
    <source>
        <dbReference type="ARBA" id="ARBA00022927"/>
    </source>
</evidence>
<dbReference type="PANTHER" id="PTHR45905">
    <property type="entry name" value="GOLGI-LOCALIZED, GAMMA-ADAPTIN EAR CONTAINING, ARF BINDING PROTEIN"/>
    <property type="match status" value="1"/>
</dbReference>
<dbReference type="GO" id="GO:1990778">
    <property type="term" value="P:protein localization to cell periphery"/>
    <property type="evidence" value="ECO:0007669"/>
    <property type="project" value="UniProtKB-ARBA"/>
</dbReference>
<dbReference type="GO" id="GO:0005802">
    <property type="term" value="C:trans-Golgi network"/>
    <property type="evidence" value="ECO:0007669"/>
    <property type="project" value="InterPro"/>
</dbReference>
<dbReference type="FunFam" id="1.25.40.90:FF:000011">
    <property type="entry name" value="ADP-ribosylation factor-binding protein GGA3 isoform X1"/>
    <property type="match status" value="1"/>
</dbReference>